<dbReference type="PANTHER" id="PTHR45255:SF1">
    <property type="entry name" value="DNAJ HOMOLOG SUBFAMILY C MEMBER 24"/>
    <property type="match status" value="1"/>
</dbReference>
<keyword evidence="6" id="KW-0408">Iron</keyword>
<dbReference type="PROSITE" id="PS50076">
    <property type="entry name" value="DNAJ_2"/>
    <property type="match status" value="1"/>
</dbReference>
<protein>
    <recommendedName>
        <fullName evidence="3">Diphthamide biosynthesis protein 4</fullName>
    </recommendedName>
</protein>
<dbReference type="Proteomes" id="UP001310594">
    <property type="component" value="Unassembled WGS sequence"/>
</dbReference>
<dbReference type="SUPFAM" id="SSF144217">
    <property type="entry name" value="CSL zinc finger"/>
    <property type="match status" value="1"/>
</dbReference>
<dbReference type="GO" id="GO:0001671">
    <property type="term" value="F:ATPase activator activity"/>
    <property type="evidence" value="ECO:0007669"/>
    <property type="project" value="TreeGrafter"/>
</dbReference>
<evidence type="ECO:0000256" key="5">
    <source>
        <dbReference type="ARBA" id="ARBA00022833"/>
    </source>
</evidence>
<dbReference type="Gene3D" id="3.10.660.10">
    <property type="entry name" value="DPH Zinc finger"/>
    <property type="match status" value="1"/>
</dbReference>
<dbReference type="InterPro" id="IPR036869">
    <property type="entry name" value="J_dom_sf"/>
</dbReference>
<sequence length="162" mass="18014">MPDYYSLLGLGSNMPYNSRSQEEVKKAYHRTLLKYHPDRAVSKASRPSASSVTIDEITQAYKTLSDLDLRAEYDRLSSQAPTDDPAHGQPRQTGLEIVDLDALVLNEQTQDWSRSCRCGDQMGFIVTEAELEKHAEDGELTVGCKGCSLWLRVLFGVEESGG</sequence>
<evidence type="ECO:0000256" key="6">
    <source>
        <dbReference type="ARBA" id="ARBA00023004"/>
    </source>
</evidence>
<dbReference type="AlphaFoldDB" id="A0AAN7WA60"/>
<organism evidence="9 10">
    <name type="scientific">Elasticomyces elasticus</name>
    <dbReference type="NCBI Taxonomy" id="574655"/>
    <lineage>
        <taxon>Eukaryota</taxon>
        <taxon>Fungi</taxon>
        <taxon>Dikarya</taxon>
        <taxon>Ascomycota</taxon>
        <taxon>Pezizomycotina</taxon>
        <taxon>Dothideomycetes</taxon>
        <taxon>Dothideomycetidae</taxon>
        <taxon>Mycosphaerellales</taxon>
        <taxon>Teratosphaeriaceae</taxon>
        <taxon>Elasticomyces</taxon>
    </lineage>
</organism>
<dbReference type="EMBL" id="JAVRQU010000017">
    <property type="protein sequence ID" value="KAK5693439.1"/>
    <property type="molecule type" value="Genomic_DNA"/>
</dbReference>
<reference evidence="9" key="1">
    <citation type="submission" date="2023-08" db="EMBL/GenBank/DDBJ databases">
        <title>Black Yeasts Isolated from many extreme environments.</title>
        <authorList>
            <person name="Coleine C."/>
            <person name="Stajich J.E."/>
            <person name="Selbmann L."/>
        </authorList>
    </citation>
    <scope>NUCLEOTIDE SEQUENCE</scope>
    <source>
        <strain evidence="9">CCFEE 5810</strain>
    </source>
</reference>
<evidence type="ECO:0000259" key="8">
    <source>
        <dbReference type="PROSITE" id="PS51074"/>
    </source>
</evidence>
<dbReference type="SUPFAM" id="SSF46565">
    <property type="entry name" value="Chaperone J-domain"/>
    <property type="match status" value="1"/>
</dbReference>
<evidence type="ECO:0000313" key="9">
    <source>
        <dbReference type="EMBL" id="KAK5693439.1"/>
    </source>
</evidence>
<feature type="domain" description="J" evidence="7">
    <location>
        <begin position="3"/>
        <end position="77"/>
    </location>
</feature>
<dbReference type="SMART" id="SM00271">
    <property type="entry name" value="DnaJ"/>
    <property type="match status" value="1"/>
</dbReference>
<dbReference type="CDD" id="cd06257">
    <property type="entry name" value="DnaJ"/>
    <property type="match status" value="1"/>
</dbReference>
<evidence type="ECO:0000313" key="10">
    <source>
        <dbReference type="Proteomes" id="UP001310594"/>
    </source>
</evidence>
<dbReference type="PRINTS" id="PR00625">
    <property type="entry name" value="JDOMAIN"/>
</dbReference>
<gene>
    <name evidence="9" type="ORF">LTR97_010008</name>
</gene>
<dbReference type="InterPro" id="IPR001623">
    <property type="entry name" value="DnaJ_domain"/>
</dbReference>
<comment type="function">
    <text evidence="1">Required for the first step of diphthamide biosynthesis, the transfer of 3-amino-3-carboxypropyl from S-adenosyl-L-methionine to a histidine residue. Diphthamide is a post-translational modification of histidine which occurs in elongation factor 2.</text>
</comment>
<evidence type="ECO:0000256" key="1">
    <source>
        <dbReference type="ARBA" id="ARBA00003474"/>
    </source>
</evidence>
<proteinExistence type="inferred from homology"/>
<evidence type="ECO:0000256" key="3">
    <source>
        <dbReference type="ARBA" id="ARBA00021797"/>
    </source>
</evidence>
<dbReference type="InterPro" id="IPR036671">
    <property type="entry name" value="DPH_MB_sf"/>
</dbReference>
<keyword evidence="4" id="KW-0479">Metal-binding</keyword>
<dbReference type="Pfam" id="PF00226">
    <property type="entry name" value="DnaJ"/>
    <property type="match status" value="1"/>
</dbReference>
<feature type="domain" description="DPH-type MB" evidence="8">
    <location>
        <begin position="94"/>
        <end position="156"/>
    </location>
</feature>
<dbReference type="InterPro" id="IPR007872">
    <property type="entry name" value="DPH_MB_dom"/>
</dbReference>
<dbReference type="GO" id="GO:0008198">
    <property type="term" value="F:ferrous iron binding"/>
    <property type="evidence" value="ECO:0007669"/>
    <property type="project" value="TreeGrafter"/>
</dbReference>
<evidence type="ECO:0000259" key="7">
    <source>
        <dbReference type="PROSITE" id="PS50076"/>
    </source>
</evidence>
<accession>A0AAN7WA60</accession>
<keyword evidence="5" id="KW-0862">Zinc</keyword>
<dbReference type="Gene3D" id="1.10.287.110">
    <property type="entry name" value="DnaJ domain"/>
    <property type="match status" value="1"/>
</dbReference>
<dbReference type="Pfam" id="PF05207">
    <property type="entry name" value="Zn_ribbon_CSL"/>
    <property type="match status" value="1"/>
</dbReference>
<evidence type="ECO:0000256" key="2">
    <source>
        <dbReference type="ARBA" id="ARBA00006169"/>
    </source>
</evidence>
<dbReference type="PROSITE" id="PS51074">
    <property type="entry name" value="DPH_MB"/>
    <property type="match status" value="1"/>
</dbReference>
<comment type="similarity">
    <text evidence="2">Belongs to the DPH4 family.</text>
</comment>
<comment type="caution">
    <text evidence="9">The sequence shown here is derived from an EMBL/GenBank/DDBJ whole genome shotgun (WGS) entry which is preliminary data.</text>
</comment>
<name>A0AAN7WA60_9PEZI</name>
<evidence type="ECO:0000256" key="4">
    <source>
        <dbReference type="ARBA" id="ARBA00022723"/>
    </source>
</evidence>
<dbReference type="PANTHER" id="PTHR45255">
    <property type="entry name" value="DNAJ HOMOLOG SUBFAMILY C MEMBER 24"/>
    <property type="match status" value="1"/>
</dbReference>